<dbReference type="GO" id="GO:0005886">
    <property type="term" value="C:plasma membrane"/>
    <property type="evidence" value="ECO:0007669"/>
    <property type="project" value="UniProtKB-SubCell"/>
</dbReference>
<keyword evidence="3" id="KW-0444">Lipid biosynthesis</keyword>
<dbReference type="Pfam" id="PF00892">
    <property type="entry name" value="EamA"/>
    <property type="match status" value="1"/>
</dbReference>
<keyword evidence="14" id="KW-1185">Reference proteome</keyword>
<keyword evidence="7" id="KW-0448">Lipopolysaccharide biosynthesis</keyword>
<dbReference type="PANTHER" id="PTHR30561">
    <property type="entry name" value="SMR FAMILY PROTON-DEPENDENT DRUG EFFLUX TRANSPORTER SUGE"/>
    <property type="match status" value="1"/>
</dbReference>
<keyword evidence="6 11" id="KW-0812">Transmembrane</keyword>
<comment type="subcellular location">
    <subcellularLocation>
        <location evidence="1">Cell membrane</location>
        <topology evidence="1">Multi-pass membrane protein</topology>
    </subcellularLocation>
</comment>
<evidence type="ECO:0000256" key="8">
    <source>
        <dbReference type="ARBA" id="ARBA00022989"/>
    </source>
</evidence>
<gene>
    <name evidence="13" type="ORF">DUT91_22610</name>
</gene>
<sequence>MKSWHLLWIGIPVFNTLAQIFVKFAAEDANGLAATGWTWVVQAATSPWMLAAFAVEIACFFIWIKVLADFDLSRAFPLSAISYVLIVGVSWLWFREPASVLQLVGSGLILGGVWMIGTADAMPREDRQIDSGGIDSGKKQVKLR</sequence>
<dbReference type="GO" id="GO:0009103">
    <property type="term" value="P:lipopolysaccharide biosynthetic process"/>
    <property type="evidence" value="ECO:0007669"/>
    <property type="project" value="UniProtKB-KW"/>
</dbReference>
<dbReference type="OrthoDB" id="7189096at2"/>
<name>A0A368JZM4_9HYPH</name>
<keyword evidence="2" id="KW-1003">Cell membrane</keyword>
<evidence type="ECO:0000259" key="12">
    <source>
        <dbReference type="Pfam" id="PF00892"/>
    </source>
</evidence>
<evidence type="ECO:0000256" key="11">
    <source>
        <dbReference type="SAM" id="Phobius"/>
    </source>
</evidence>
<comment type="caution">
    <text evidence="13">The sequence shown here is derived from an EMBL/GenBank/DDBJ whole genome shotgun (WGS) entry which is preliminary data.</text>
</comment>
<dbReference type="InterPro" id="IPR000390">
    <property type="entry name" value="Small_drug/metabolite_transptr"/>
</dbReference>
<dbReference type="RefSeq" id="WP_114442726.1">
    <property type="nucleotide sequence ID" value="NZ_QOZG01000018.1"/>
</dbReference>
<dbReference type="InterPro" id="IPR000620">
    <property type="entry name" value="EamA_dom"/>
</dbReference>
<evidence type="ECO:0000256" key="5">
    <source>
        <dbReference type="ARBA" id="ARBA00022556"/>
    </source>
</evidence>
<feature type="transmembrane region" description="Helical" evidence="11">
    <location>
        <begin position="75"/>
        <end position="94"/>
    </location>
</feature>
<evidence type="ECO:0000313" key="14">
    <source>
        <dbReference type="Proteomes" id="UP000253420"/>
    </source>
</evidence>
<evidence type="ECO:0000256" key="6">
    <source>
        <dbReference type="ARBA" id="ARBA00022692"/>
    </source>
</evidence>
<accession>A0A368JZM4</accession>
<evidence type="ECO:0000256" key="9">
    <source>
        <dbReference type="ARBA" id="ARBA00023098"/>
    </source>
</evidence>
<organism evidence="13 14">
    <name type="scientific">Phyllobacterium salinisoli</name>
    <dbReference type="NCBI Taxonomy" id="1899321"/>
    <lineage>
        <taxon>Bacteria</taxon>
        <taxon>Pseudomonadati</taxon>
        <taxon>Pseudomonadota</taxon>
        <taxon>Alphaproteobacteria</taxon>
        <taxon>Hyphomicrobiales</taxon>
        <taxon>Phyllobacteriaceae</taxon>
        <taxon>Phyllobacterium</taxon>
    </lineage>
</organism>
<evidence type="ECO:0000256" key="7">
    <source>
        <dbReference type="ARBA" id="ARBA00022985"/>
    </source>
</evidence>
<dbReference type="EMBL" id="QOZG01000018">
    <property type="protein sequence ID" value="RCS21653.1"/>
    <property type="molecule type" value="Genomic_DNA"/>
</dbReference>
<evidence type="ECO:0000256" key="1">
    <source>
        <dbReference type="ARBA" id="ARBA00004651"/>
    </source>
</evidence>
<feature type="transmembrane region" description="Helical" evidence="11">
    <location>
        <begin position="100"/>
        <end position="119"/>
    </location>
</feature>
<dbReference type="AlphaFoldDB" id="A0A368JZM4"/>
<feature type="transmembrane region" description="Helical" evidence="11">
    <location>
        <begin position="46"/>
        <end position="68"/>
    </location>
</feature>
<evidence type="ECO:0000256" key="3">
    <source>
        <dbReference type="ARBA" id="ARBA00022516"/>
    </source>
</evidence>
<evidence type="ECO:0000256" key="10">
    <source>
        <dbReference type="ARBA" id="ARBA00023136"/>
    </source>
</evidence>
<evidence type="ECO:0000313" key="13">
    <source>
        <dbReference type="EMBL" id="RCS21653.1"/>
    </source>
</evidence>
<keyword evidence="4" id="KW-0997">Cell inner membrane</keyword>
<protein>
    <submittedName>
        <fullName evidence="13">Transporter</fullName>
    </submittedName>
</protein>
<reference evidence="13 14" key="1">
    <citation type="submission" date="2018-07" db="EMBL/GenBank/DDBJ databases">
        <title>The draft genome of Phyllobacterium salinisoli.</title>
        <authorList>
            <person name="Liu L."/>
            <person name="Li L."/>
            <person name="Zhang X."/>
            <person name="Liang L."/>
        </authorList>
    </citation>
    <scope>NUCLEOTIDE SEQUENCE [LARGE SCALE GENOMIC DNA]</scope>
    <source>
        <strain evidence="13 14">LLAN61</strain>
    </source>
</reference>
<keyword evidence="8 11" id="KW-1133">Transmembrane helix</keyword>
<feature type="domain" description="EamA" evidence="12">
    <location>
        <begin position="52"/>
        <end position="117"/>
    </location>
</feature>
<proteinExistence type="predicted"/>
<evidence type="ECO:0000256" key="4">
    <source>
        <dbReference type="ARBA" id="ARBA00022519"/>
    </source>
</evidence>
<evidence type="ECO:0000256" key="2">
    <source>
        <dbReference type="ARBA" id="ARBA00022475"/>
    </source>
</evidence>
<dbReference type="Gene3D" id="1.10.3730.20">
    <property type="match status" value="1"/>
</dbReference>
<dbReference type="GO" id="GO:0009245">
    <property type="term" value="P:lipid A biosynthetic process"/>
    <property type="evidence" value="ECO:0007669"/>
    <property type="project" value="UniProtKB-KW"/>
</dbReference>
<dbReference type="GO" id="GO:0022857">
    <property type="term" value="F:transmembrane transporter activity"/>
    <property type="evidence" value="ECO:0007669"/>
    <property type="project" value="InterPro"/>
</dbReference>
<keyword evidence="10 11" id="KW-0472">Membrane</keyword>
<keyword evidence="9" id="KW-0443">Lipid metabolism</keyword>
<dbReference type="PANTHER" id="PTHR30561:SF9">
    <property type="entry name" value="4-AMINO-4-DEOXY-L-ARABINOSE-PHOSPHOUNDECAPRENOL FLIPPASE SUBUNIT ARNF-RELATED"/>
    <property type="match status" value="1"/>
</dbReference>
<feature type="transmembrane region" description="Helical" evidence="11">
    <location>
        <begin position="7"/>
        <end position="26"/>
    </location>
</feature>
<dbReference type="Proteomes" id="UP000253420">
    <property type="component" value="Unassembled WGS sequence"/>
</dbReference>
<dbReference type="SUPFAM" id="SSF103481">
    <property type="entry name" value="Multidrug resistance efflux transporter EmrE"/>
    <property type="match status" value="1"/>
</dbReference>
<keyword evidence="5" id="KW-0441">Lipid A biosynthesis</keyword>
<dbReference type="InterPro" id="IPR037185">
    <property type="entry name" value="EmrE-like"/>
</dbReference>